<dbReference type="GO" id="GO:0016020">
    <property type="term" value="C:membrane"/>
    <property type="evidence" value="ECO:0007669"/>
    <property type="project" value="InterPro"/>
</dbReference>
<dbReference type="InterPro" id="IPR036286">
    <property type="entry name" value="LexA/Signal_pep-like_sf"/>
</dbReference>
<dbReference type="Gene3D" id="2.10.109.10">
    <property type="entry name" value="Umud Fragment, subunit A"/>
    <property type="match status" value="1"/>
</dbReference>
<keyword evidence="2" id="KW-0378">Hydrolase</keyword>
<feature type="domain" description="Peptidase S26" evidence="3">
    <location>
        <begin position="84"/>
        <end position="202"/>
    </location>
</feature>
<dbReference type="PRINTS" id="PR00727">
    <property type="entry name" value="LEADERPTASE"/>
</dbReference>
<dbReference type="AlphaFoldDB" id="A0A381V175"/>
<dbReference type="InterPro" id="IPR000223">
    <property type="entry name" value="Pept_S26A_signal_pept_1"/>
</dbReference>
<dbReference type="PROSITE" id="PS00760">
    <property type="entry name" value="SPASE_I_2"/>
    <property type="match status" value="1"/>
</dbReference>
<comment type="similarity">
    <text evidence="1">Belongs to the peptidase S26 family.</text>
</comment>
<evidence type="ECO:0000313" key="4">
    <source>
        <dbReference type="EMBL" id="SVA34149.1"/>
    </source>
</evidence>
<dbReference type="SUPFAM" id="SSF51306">
    <property type="entry name" value="LexA/Signal peptidase"/>
    <property type="match status" value="1"/>
</dbReference>
<organism evidence="4">
    <name type="scientific">marine metagenome</name>
    <dbReference type="NCBI Taxonomy" id="408172"/>
    <lineage>
        <taxon>unclassified sequences</taxon>
        <taxon>metagenomes</taxon>
        <taxon>ecological metagenomes</taxon>
    </lineage>
</organism>
<dbReference type="PANTHER" id="PTHR43390">
    <property type="entry name" value="SIGNAL PEPTIDASE I"/>
    <property type="match status" value="1"/>
</dbReference>
<gene>
    <name evidence="4" type="ORF">METZ01_LOCUS87003</name>
</gene>
<dbReference type="CDD" id="cd06530">
    <property type="entry name" value="S26_SPase_I"/>
    <property type="match status" value="1"/>
</dbReference>
<dbReference type="Pfam" id="PF10502">
    <property type="entry name" value="Peptidase_S26"/>
    <property type="match status" value="1"/>
</dbReference>
<dbReference type="GO" id="GO:0006465">
    <property type="term" value="P:signal peptide processing"/>
    <property type="evidence" value="ECO:0007669"/>
    <property type="project" value="InterPro"/>
</dbReference>
<dbReference type="GO" id="GO:0004252">
    <property type="term" value="F:serine-type endopeptidase activity"/>
    <property type="evidence" value="ECO:0007669"/>
    <property type="project" value="InterPro"/>
</dbReference>
<dbReference type="InterPro" id="IPR019533">
    <property type="entry name" value="Peptidase_S26"/>
</dbReference>
<dbReference type="InterPro" id="IPR019757">
    <property type="entry name" value="Pept_S26A_signal_pept_1_Lys-AS"/>
</dbReference>
<evidence type="ECO:0000256" key="1">
    <source>
        <dbReference type="ARBA" id="ARBA00009370"/>
    </source>
</evidence>
<protein>
    <recommendedName>
        <fullName evidence="3">Peptidase S26 domain-containing protein</fullName>
    </recommendedName>
</protein>
<sequence length="203" mass="22549">MGLSFLTVLAKPVHCGKSGGVDHESLVETTAAGSVARRSVPLWRRLLIGRNVRWTLFRLLVLLTVASVGKLHFFPGGNPRYRRILVDGKSMHPTYENGQSLWMHTLEYIGRAPQRGDVVVLGNEGESPFYLKRIIGLPGERIGIRRGQMTVNGNVYENYGHGRIHARLRPLLLAEGQFFVMGDNRPISSGGVVEARKILGKIQ</sequence>
<dbReference type="PANTHER" id="PTHR43390:SF1">
    <property type="entry name" value="CHLOROPLAST PROCESSING PEPTIDASE"/>
    <property type="match status" value="1"/>
</dbReference>
<proteinExistence type="inferred from homology"/>
<dbReference type="EMBL" id="UINC01007584">
    <property type="protein sequence ID" value="SVA34149.1"/>
    <property type="molecule type" value="Genomic_DNA"/>
</dbReference>
<accession>A0A381V175</accession>
<evidence type="ECO:0000259" key="3">
    <source>
        <dbReference type="Pfam" id="PF10502"/>
    </source>
</evidence>
<name>A0A381V175_9ZZZZ</name>
<evidence type="ECO:0000256" key="2">
    <source>
        <dbReference type="ARBA" id="ARBA00022801"/>
    </source>
</evidence>
<reference evidence="4" key="1">
    <citation type="submission" date="2018-05" db="EMBL/GenBank/DDBJ databases">
        <authorList>
            <person name="Lanie J.A."/>
            <person name="Ng W.-L."/>
            <person name="Kazmierczak K.M."/>
            <person name="Andrzejewski T.M."/>
            <person name="Davidsen T.M."/>
            <person name="Wayne K.J."/>
            <person name="Tettelin H."/>
            <person name="Glass J.I."/>
            <person name="Rusch D."/>
            <person name="Podicherti R."/>
            <person name="Tsui H.-C.T."/>
            <person name="Winkler M.E."/>
        </authorList>
    </citation>
    <scope>NUCLEOTIDE SEQUENCE</scope>
</reference>
<dbReference type="NCBIfam" id="TIGR02227">
    <property type="entry name" value="sigpep_I_bact"/>
    <property type="match status" value="1"/>
</dbReference>